<protein>
    <submittedName>
        <fullName evidence="1">Uncharacterized protein</fullName>
    </submittedName>
</protein>
<gene>
    <name evidence="1" type="ORF">LEP1GSC124_5114</name>
</gene>
<evidence type="ECO:0000313" key="1">
    <source>
        <dbReference type="EMBL" id="EMP07489.1"/>
    </source>
</evidence>
<reference evidence="1 2" key="1">
    <citation type="submission" date="2013-01" db="EMBL/GenBank/DDBJ databases">
        <authorList>
            <person name="Harkins D.M."/>
            <person name="Durkin A.S."/>
            <person name="Brinkac L.M."/>
            <person name="Haft D.H."/>
            <person name="Selengut J.D."/>
            <person name="Sanka R."/>
            <person name="DePew J."/>
            <person name="Purushe J."/>
            <person name="Picardeau M."/>
            <person name="Werts C."/>
            <person name="Goarant C."/>
            <person name="Vinetz J.M."/>
            <person name="Sutton G.G."/>
            <person name="Nierman W.C."/>
            <person name="Fouts D.E."/>
        </authorList>
    </citation>
    <scope>NUCLEOTIDE SEQUENCE [LARGE SCALE GENOMIC DNA]</scope>
    <source>
        <strain evidence="1 2">200701872</strain>
    </source>
</reference>
<dbReference type="AlphaFoldDB" id="M7A9P2"/>
<organism evidence="1 2">
    <name type="scientific">Leptospira interrogans serovar Pyrogenes str. 200701872</name>
    <dbReference type="NCBI Taxonomy" id="1193029"/>
    <lineage>
        <taxon>Bacteria</taxon>
        <taxon>Pseudomonadati</taxon>
        <taxon>Spirochaetota</taxon>
        <taxon>Spirochaetia</taxon>
        <taxon>Leptospirales</taxon>
        <taxon>Leptospiraceae</taxon>
        <taxon>Leptospira</taxon>
    </lineage>
</organism>
<comment type="caution">
    <text evidence="1">The sequence shown here is derived from an EMBL/GenBank/DDBJ whole genome shotgun (WGS) entry which is preliminary data.</text>
</comment>
<name>M7A9P2_LEPIR</name>
<accession>M7A9P2</accession>
<dbReference type="Proteomes" id="UP000012117">
    <property type="component" value="Unassembled WGS sequence"/>
</dbReference>
<proteinExistence type="predicted"/>
<dbReference type="BioCyc" id="LINT1193029:G11R4-1854-MONOMER"/>
<sequence length="64" mass="7677">MLYSYILVTIFRINSEYNRKKIIFCNQTFSFLNSLKKISKADFQNLYLLTLSNFLNNYITIPQL</sequence>
<dbReference type="EMBL" id="AKWN02000232">
    <property type="protein sequence ID" value="EMP07489.1"/>
    <property type="molecule type" value="Genomic_DNA"/>
</dbReference>
<evidence type="ECO:0000313" key="2">
    <source>
        <dbReference type="Proteomes" id="UP000012117"/>
    </source>
</evidence>